<gene>
    <name evidence="1" type="ORF">CSKR_100278</name>
</gene>
<proteinExistence type="predicted"/>
<reference evidence="1 2" key="2">
    <citation type="journal article" date="2021" name="Genomics">
        <title>High-quality reference genome for Clonorchis sinensis.</title>
        <authorList>
            <person name="Young N.D."/>
            <person name="Stroehlein A.J."/>
            <person name="Kinkar L."/>
            <person name="Wang T."/>
            <person name="Sohn W.M."/>
            <person name="Chang B.C.H."/>
            <person name="Kaur P."/>
            <person name="Weisz D."/>
            <person name="Dudchenko O."/>
            <person name="Aiden E.L."/>
            <person name="Korhonen P.K."/>
            <person name="Gasser R.B."/>
        </authorList>
    </citation>
    <scope>NUCLEOTIDE SEQUENCE [LARGE SCALE GENOMIC DNA]</scope>
    <source>
        <strain evidence="1">Cs-k2</strain>
    </source>
</reference>
<protein>
    <submittedName>
        <fullName evidence="1">Uncharacterized protein</fullName>
    </submittedName>
</protein>
<accession>A0A419PE12</accession>
<evidence type="ECO:0000313" key="1">
    <source>
        <dbReference type="EMBL" id="KAG5449065.1"/>
    </source>
</evidence>
<dbReference type="InParanoid" id="A0A419PE12"/>
<organism evidence="1 2">
    <name type="scientific">Clonorchis sinensis</name>
    <name type="common">Chinese liver fluke</name>
    <dbReference type="NCBI Taxonomy" id="79923"/>
    <lineage>
        <taxon>Eukaryota</taxon>
        <taxon>Metazoa</taxon>
        <taxon>Spiralia</taxon>
        <taxon>Lophotrochozoa</taxon>
        <taxon>Platyhelminthes</taxon>
        <taxon>Trematoda</taxon>
        <taxon>Digenea</taxon>
        <taxon>Opisthorchiida</taxon>
        <taxon>Opisthorchiata</taxon>
        <taxon>Opisthorchiidae</taxon>
        <taxon>Clonorchis</taxon>
    </lineage>
</organism>
<name>A0A419PE12_CLOSI</name>
<dbReference type="Proteomes" id="UP000286415">
    <property type="component" value="Unassembled WGS sequence"/>
</dbReference>
<dbReference type="AlphaFoldDB" id="A0A419PE12"/>
<sequence>MDSHLLVEPLEETLKDYSANPDKRVVGIHKCVPKRQEEIRVLNQSLWLKSLTATQRCWAGNANVLPFLRDKSPHVPTPNLENQETVFVIPLTTEQPGVRDSSFSKSALLSFSCSTLSVPNCHATRRSTRAGILQCHRSCLLQVRFFLL</sequence>
<comment type="caution">
    <text evidence="1">The sequence shown here is derived from an EMBL/GenBank/DDBJ whole genome shotgun (WGS) entry which is preliminary data.</text>
</comment>
<evidence type="ECO:0000313" key="2">
    <source>
        <dbReference type="Proteomes" id="UP000286415"/>
    </source>
</evidence>
<keyword evidence="2" id="KW-1185">Reference proteome</keyword>
<dbReference type="EMBL" id="NIRI02000042">
    <property type="protein sequence ID" value="KAG5449065.1"/>
    <property type="molecule type" value="Genomic_DNA"/>
</dbReference>
<reference evidence="1 2" key="1">
    <citation type="journal article" date="2018" name="Biotechnol. Adv.">
        <title>Improved genomic resources and new bioinformatic workflow for the carcinogenic parasite Clonorchis sinensis: Biotechnological implications.</title>
        <authorList>
            <person name="Wang D."/>
            <person name="Korhonen P.K."/>
            <person name="Gasser R.B."/>
            <person name="Young N.D."/>
        </authorList>
    </citation>
    <scope>NUCLEOTIDE SEQUENCE [LARGE SCALE GENOMIC DNA]</scope>
    <source>
        <strain evidence="1">Cs-k2</strain>
    </source>
</reference>